<evidence type="ECO:0000256" key="9">
    <source>
        <dbReference type="ARBA" id="ARBA00023204"/>
    </source>
</evidence>
<dbReference type="InterPro" id="IPR011604">
    <property type="entry name" value="PDDEXK-like_dom_sf"/>
</dbReference>
<feature type="binding site" evidence="14">
    <location>
        <begin position="34"/>
        <end position="41"/>
    </location>
    <ligand>
        <name>ATP</name>
        <dbReference type="ChEBI" id="CHEBI:30616"/>
    </ligand>
</feature>
<proteinExistence type="predicted"/>
<evidence type="ECO:0000259" key="16">
    <source>
        <dbReference type="PROSITE" id="PS51198"/>
    </source>
</evidence>
<reference evidence="18" key="1">
    <citation type="journal article" date="2021" name="PeerJ">
        <title>Extensive microbial diversity within the chicken gut microbiome revealed by metagenomics and culture.</title>
        <authorList>
            <person name="Gilroy R."/>
            <person name="Ravi A."/>
            <person name="Getino M."/>
            <person name="Pursley I."/>
            <person name="Horton D.L."/>
            <person name="Alikhan N.F."/>
            <person name="Baker D."/>
            <person name="Gharbi K."/>
            <person name="Hall N."/>
            <person name="Watson M."/>
            <person name="Adriaenssens E.M."/>
            <person name="Foster-Nyarko E."/>
            <person name="Jarju S."/>
            <person name="Secka A."/>
            <person name="Antonio M."/>
            <person name="Oren A."/>
            <person name="Chaudhuri R.R."/>
            <person name="La Ragione R."/>
            <person name="Hildebrand F."/>
            <person name="Pallen M.J."/>
        </authorList>
    </citation>
    <scope>NUCLEOTIDE SEQUENCE</scope>
    <source>
        <strain evidence="18">CHK124-7917</strain>
    </source>
</reference>
<keyword evidence="9" id="KW-0234">DNA repair</keyword>
<dbReference type="Pfam" id="PF00580">
    <property type="entry name" value="UvrD-helicase"/>
    <property type="match status" value="1"/>
</dbReference>
<dbReference type="Proteomes" id="UP000697330">
    <property type="component" value="Unassembled WGS sequence"/>
</dbReference>
<evidence type="ECO:0000313" key="19">
    <source>
        <dbReference type="Proteomes" id="UP000697330"/>
    </source>
</evidence>
<dbReference type="Gene3D" id="3.40.50.300">
    <property type="entry name" value="P-loop containing nucleotide triphosphate hydrolases"/>
    <property type="match status" value="3"/>
</dbReference>
<keyword evidence="8" id="KW-0238">DNA-binding</keyword>
<organism evidence="18 19">
    <name type="scientific">Thermophilibacter provencensis</name>
    <dbReference type="NCBI Taxonomy" id="1852386"/>
    <lineage>
        <taxon>Bacteria</taxon>
        <taxon>Bacillati</taxon>
        <taxon>Actinomycetota</taxon>
        <taxon>Coriobacteriia</taxon>
        <taxon>Coriobacteriales</taxon>
        <taxon>Atopobiaceae</taxon>
        <taxon>Thermophilibacter</taxon>
    </lineage>
</organism>
<evidence type="ECO:0000256" key="6">
    <source>
        <dbReference type="ARBA" id="ARBA00022839"/>
    </source>
</evidence>
<dbReference type="InterPro" id="IPR014017">
    <property type="entry name" value="DNA_helicase_UvrD-like_C"/>
</dbReference>
<keyword evidence="10" id="KW-0413">Isomerase</keyword>
<dbReference type="GO" id="GO:0004527">
    <property type="term" value="F:exonuclease activity"/>
    <property type="evidence" value="ECO:0007669"/>
    <property type="project" value="UniProtKB-KW"/>
</dbReference>
<keyword evidence="1" id="KW-0540">Nuclease</keyword>
<dbReference type="InterPro" id="IPR038726">
    <property type="entry name" value="PDDEXK_AddAB-type"/>
</dbReference>
<evidence type="ECO:0000256" key="3">
    <source>
        <dbReference type="ARBA" id="ARBA00022763"/>
    </source>
</evidence>
<dbReference type="GO" id="GO:0000725">
    <property type="term" value="P:recombinational repair"/>
    <property type="evidence" value="ECO:0007669"/>
    <property type="project" value="TreeGrafter"/>
</dbReference>
<dbReference type="Pfam" id="PF12705">
    <property type="entry name" value="PDDEXK_1"/>
    <property type="match status" value="1"/>
</dbReference>
<dbReference type="GO" id="GO:0003677">
    <property type="term" value="F:DNA binding"/>
    <property type="evidence" value="ECO:0007669"/>
    <property type="project" value="UniProtKB-KW"/>
</dbReference>
<dbReference type="EC" id="5.6.2.4" evidence="12"/>
<reference evidence="18" key="2">
    <citation type="submission" date="2021-09" db="EMBL/GenBank/DDBJ databases">
        <authorList>
            <person name="Gilroy R."/>
        </authorList>
    </citation>
    <scope>NUCLEOTIDE SEQUENCE</scope>
    <source>
        <strain evidence="18">CHK124-7917</strain>
    </source>
</reference>
<keyword evidence="5 14" id="KW-0347">Helicase</keyword>
<evidence type="ECO:0000256" key="4">
    <source>
        <dbReference type="ARBA" id="ARBA00022801"/>
    </source>
</evidence>
<dbReference type="SUPFAM" id="SSF52980">
    <property type="entry name" value="Restriction endonuclease-like"/>
    <property type="match status" value="1"/>
</dbReference>
<keyword evidence="6" id="KW-0269">Exonuclease</keyword>
<comment type="catalytic activity">
    <reaction evidence="11">
        <text>Couples ATP hydrolysis with the unwinding of duplex DNA by translocating in the 3'-5' direction.</text>
        <dbReference type="EC" id="5.6.2.4"/>
    </reaction>
</comment>
<dbReference type="PANTHER" id="PTHR11070:SF2">
    <property type="entry name" value="ATP-DEPENDENT DNA HELICASE SRS2"/>
    <property type="match status" value="1"/>
</dbReference>
<keyword evidence="2 14" id="KW-0547">Nucleotide-binding</keyword>
<dbReference type="PANTHER" id="PTHR11070">
    <property type="entry name" value="UVRD / RECB / PCRA DNA HELICASE FAMILY MEMBER"/>
    <property type="match status" value="1"/>
</dbReference>
<dbReference type="GO" id="GO:0005829">
    <property type="term" value="C:cytosol"/>
    <property type="evidence" value="ECO:0007669"/>
    <property type="project" value="TreeGrafter"/>
</dbReference>
<dbReference type="CDD" id="cd17932">
    <property type="entry name" value="DEXQc_UvrD"/>
    <property type="match status" value="1"/>
</dbReference>
<sequence>MSEKDLTPSIDLSCLNDRQRKIAETLDEPLFVEAGAGSGKTFTLTQRVAWALSPGSGEGGAPFLDGLEQVLVITFTEAAAREIKERVRSTLRRAGMGEAALAVDEAWISTIHGMCRRILSRHALDLGLDPSFSVIADSRQAALFDRAMDDVMRAARSEAALAPVFAEFELGAYAPQSGYTGAMGLVERLVREGGSLPGGLDDLVPAPRDPGAVSDAVRDLAMRVEELGALRLTPAAAAKVGPSLEALRRLEGASLAELTPEAVSAALREVSLPQARGAIKSEVAAAKSALALARAEAEFARVAPLAEGLLELARRVRARYDELKLDQACLDNDDLVRLALLAVRDHKEVRRAYAGRFRLVMVDEFQDTDEMQLELIGLLSGNDARHLCTVGDAQQSIYRFRGADVGVFRGRGAQVDERNSVRLDTNYRSHADVLALVERVCAGGAAGQGVMPDFMHLDASPTRKDRYRARDLPRIDIEVCAGQGRSGRATRHQTAAMAAQVADALARYRDAGERPGDMALLLGVTTHADAYIDAIRARGMECVVTGGSTFTSTDEVKVVRALLHALANPADTQSGLFPLLASEMFGLDANDFCELGTRPQVKLDAPTKRTIDRGLADMAFYRDADPSGRLELAHEVLARALDDVRRRPVADVVADVVRDSGWLARLEAGGAEGLARAANVLAAVRYVRDLTVELGLGAARAATEFDLWLASSKVPPASLAGGEGEAGEGTVRVMTVHASKGLEFGVCAVAECWGNPRGDAQVASGPAAGGGRVFVLRPAEAPRLADVDPEELEESADRSRGLPLAARYLALRAADDAAEAQERARLLYVALTRAREALVVGVSAASGKGGVSSALAASTLRALSGGDWDPAPGVRELDYGGSAPARLRCVTVESQGSGAGAPVVADSAGTLPGFDGELPTDAAALARLGVDAAARPASGDPAAFDLYERDLAAHPGAPGTWRAREGVFSYSSVRVLLDAGPAPRALPTREEREAEAAGAPAAEDADRATNLGSAFHELAQAMVESGRAADDARVAAQVRRWNLSPRAEGRLRASLTRWEGSRIRAEALSWPLARAEVPFFQRVESDYGDHLEGAIDLLCTDAAGRRALVVDYKTGDAGLSPDEVRERHAMQAEFYAGVLLREGFERVTCAFVCVERDDPASPGEPLVARYEFGGGRGGASFREG</sequence>
<dbReference type="EMBL" id="DYWQ01000011">
    <property type="protein sequence ID" value="HJF44316.1"/>
    <property type="molecule type" value="Genomic_DNA"/>
</dbReference>
<feature type="domain" description="UvrD-like helicase C-terminal" evidence="17">
    <location>
        <begin position="454"/>
        <end position="741"/>
    </location>
</feature>
<dbReference type="SUPFAM" id="SSF52540">
    <property type="entry name" value="P-loop containing nucleoside triphosphate hydrolases"/>
    <property type="match status" value="1"/>
</dbReference>
<dbReference type="InterPro" id="IPR000212">
    <property type="entry name" value="DNA_helicase_UvrD/REP"/>
</dbReference>
<dbReference type="PROSITE" id="PS51198">
    <property type="entry name" value="UVRD_HELICASE_ATP_BIND"/>
    <property type="match status" value="1"/>
</dbReference>
<evidence type="ECO:0000256" key="12">
    <source>
        <dbReference type="ARBA" id="ARBA00034808"/>
    </source>
</evidence>
<evidence type="ECO:0000256" key="13">
    <source>
        <dbReference type="ARBA" id="ARBA00048988"/>
    </source>
</evidence>
<dbReference type="InterPro" id="IPR027417">
    <property type="entry name" value="P-loop_NTPase"/>
</dbReference>
<dbReference type="Pfam" id="PF13361">
    <property type="entry name" value="UvrD_C"/>
    <property type="match status" value="1"/>
</dbReference>
<evidence type="ECO:0000313" key="18">
    <source>
        <dbReference type="EMBL" id="HJF44316.1"/>
    </source>
</evidence>
<evidence type="ECO:0000256" key="11">
    <source>
        <dbReference type="ARBA" id="ARBA00034617"/>
    </source>
</evidence>
<protein>
    <recommendedName>
        <fullName evidence="12">DNA 3'-5' helicase</fullName>
        <ecNumber evidence="12">5.6.2.4</ecNumber>
    </recommendedName>
</protein>
<dbReference type="PROSITE" id="PS51217">
    <property type="entry name" value="UVRD_HELICASE_CTER"/>
    <property type="match status" value="1"/>
</dbReference>
<feature type="domain" description="UvrD-like helicase ATP-binding" evidence="16">
    <location>
        <begin position="13"/>
        <end position="430"/>
    </location>
</feature>
<comment type="caution">
    <text evidence="18">The sequence shown here is derived from an EMBL/GenBank/DDBJ whole genome shotgun (WGS) entry which is preliminary data.</text>
</comment>
<dbReference type="GO" id="GO:0043138">
    <property type="term" value="F:3'-5' DNA helicase activity"/>
    <property type="evidence" value="ECO:0007669"/>
    <property type="project" value="UniProtKB-EC"/>
</dbReference>
<keyword evidence="3" id="KW-0227">DNA damage</keyword>
<accession>A0A921GDL3</accession>
<dbReference type="RefSeq" id="WP_274958413.1">
    <property type="nucleotide sequence ID" value="NZ_DYWQ01000011.1"/>
</dbReference>
<keyword evidence="4 14" id="KW-0378">Hydrolase</keyword>
<feature type="region of interest" description="Disordered" evidence="15">
    <location>
        <begin position="982"/>
        <end position="1005"/>
    </location>
</feature>
<name>A0A921GDL3_9ACTN</name>
<dbReference type="AlphaFoldDB" id="A0A921GDL3"/>
<dbReference type="InterPro" id="IPR014016">
    <property type="entry name" value="UvrD-like_ATP-bd"/>
</dbReference>
<dbReference type="GO" id="GO:0033202">
    <property type="term" value="C:DNA helicase complex"/>
    <property type="evidence" value="ECO:0007669"/>
    <property type="project" value="TreeGrafter"/>
</dbReference>
<evidence type="ECO:0000256" key="10">
    <source>
        <dbReference type="ARBA" id="ARBA00023235"/>
    </source>
</evidence>
<dbReference type="GO" id="GO:0005524">
    <property type="term" value="F:ATP binding"/>
    <property type="evidence" value="ECO:0007669"/>
    <property type="project" value="UniProtKB-UniRule"/>
</dbReference>
<evidence type="ECO:0000259" key="17">
    <source>
        <dbReference type="PROSITE" id="PS51217"/>
    </source>
</evidence>
<evidence type="ECO:0000256" key="1">
    <source>
        <dbReference type="ARBA" id="ARBA00022722"/>
    </source>
</evidence>
<keyword evidence="7 14" id="KW-0067">ATP-binding</keyword>
<gene>
    <name evidence="18" type="ORF">K8U72_00810</name>
</gene>
<evidence type="ECO:0000256" key="15">
    <source>
        <dbReference type="SAM" id="MobiDB-lite"/>
    </source>
</evidence>
<dbReference type="Gene3D" id="3.90.320.10">
    <property type="match status" value="1"/>
</dbReference>
<evidence type="ECO:0000256" key="5">
    <source>
        <dbReference type="ARBA" id="ARBA00022806"/>
    </source>
</evidence>
<dbReference type="Gene3D" id="1.10.486.10">
    <property type="entry name" value="PCRA, domain 4"/>
    <property type="match status" value="1"/>
</dbReference>
<evidence type="ECO:0000256" key="7">
    <source>
        <dbReference type="ARBA" id="ARBA00022840"/>
    </source>
</evidence>
<evidence type="ECO:0000256" key="2">
    <source>
        <dbReference type="ARBA" id="ARBA00022741"/>
    </source>
</evidence>
<evidence type="ECO:0000256" key="14">
    <source>
        <dbReference type="PROSITE-ProRule" id="PRU00560"/>
    </source>
</evidence>
<evidence type="ECO:0000256" key="8">
    <source>
        <dbReference type="ARBA" id="ARBA00023125"/>
    </source>
</evidence>
<dbReference type="InterPro" id="IPR011335">
    <property type="entry name" value="Restrct_endonuc-II-like"/>
</dbReference>
<comment type="catalytic activity">
    <reaction evidence="13">
        <text>ATP + H2O = ADP + phosphate + H(+)</text>
        <dbReference type="Rhea" id="RHEA:13065"/>
        <dbReference type="ChEBI" id="CHEBI:15377"/>
        <dbReference type="ChEBI" id="CHEBI:15378"/>
        <dbReference type="ChEBI" id="CHEBI:30616"/>
        <dbReference type="ChEBI" id="CHEBI:43474"/>
        <dbReference type="ChEBI" id="CHEBI:456216"/>
        <dbReference type="EC" id="5.6.2.4"/>
    </reaction>
</comment>